<evidence type="ECO:0008006" key="4">
    <source>
        <dbReference type="Google" id="ProtNLM"/>
    </source>
</evidence>
<feature type="transmembrane region" description="Helical" evidence="1">
    <location>
        <begin position="36"/>
        <end position="63"/>
    </location>
</feature>
<proteinExistence type="predicted"/>
<keyword evidence="1" id="KW-1133">Transmembrane helix</keyword>
<feature type="transmembrane region" description="Helical" evidence="1">
    <location>
        <begin position="147"/>
        <end position="169"/>
    </location>
</feature>
<dbReference type="Pfam" id="PF20221">
    <property type="entry name" value="DUF6580"/>
    <property type="match status" value="1"/>
</dbReference>
<feature type="transmembrane region" description="Helical" evidence="1">
    <location>
        <begin position="75"/>
        <end position="95"/>
    </location>
</feature>
<keyword evidence="1" id="KW-0812">Transmembrane</keyword>
<evidence type="ECO:0000313" key="2">
    <source>
        <dbReference type="EMBL" id="PJB99451.1"/>
    </source>
</evidence>
<gene>
    <name evidence="2" type="ORF">CO077_01670</name>
</gene>
<dbReference type="AlphaFoldDB" id="A0A2M8DMU2"/>
<organism evidence="2 3">
    <name type="scientific">Candidatus Nealsonbacteria bacterium CG_4_9_14_0_8_um_filter_35_12</name>
    <dbReference type="NCBI Taxonomy" id="1974692"/>
    <lineage>
        <taxon>Bacteria</taxon>
        <taxon>Candidatus Nealsoniibacteriota</taxon>
    </lineage>
</organism>
<feature type="transmembrane region" description="Helical" evidence="1">
    <location>
        <begin position="12"/>
        <end position="30"/>
    </location>
</feature>
<accession>A0A2M8DMU2</accession>
<comment type="caution">
    <text evidence="2">The sequence shown here is derived from an EMBL/GenBank/DDBJ whole genome shotgun (WGS) entry which is preliminary data.</text>
</comment>
<evidence type="ECO:0000256" key="1">
    <source>
        <dbReference type="SAM" id="Phobius"/>
    </source>
</evidence>
<feature type="transmembrane region" description="Helical" evidence="1">
    <location>
        <begin position="101"/>
        <end position="126"/>
    </location>
</feature>
<keyword evidence="1" id="KW-0472">Membrane</keyword>
<protein>
    <recommendedName>
        <fullName evidence="4">ECF transporter S component</fullName>
    </recommendedName>
</protein>
<dbReference type="Proteomes" id="UP000228875">
    <property type="component" value="Unassembled WGS sequence"/>
</dbReference>
<reference evidence="3" key="1">
    <citation type="submission" date="2017-09" db="EMBL/GenBank/DDBJ databases">
        <title>Depth-based differentiation of microbial function through sediment-hosted aquifers and enrichment of novel symbionts in the deep terrestrial subsurface.</title>
        <authorList>
            <person name="Probst A.J."/>
            <person name="Ladd B."/>
            <person name="Jarett J.K."/>
            <person name="Geller-Mcgrath D.E."/>
            <person name="Sieber C.M.K."/>
            <person name="Emerson J.B."/>
            <person name="Anantharaman K."/>
            <person name="Thomas B.C."/>
            <person name="Malmstrom R."/>
            <person name="Stieglmeier M."/>
            <person name="Klingl A."/>
            <person name="Woyke T."/>
            <person name="Ryan C.M."/>
            <person name="Banfield J.F."/>
        </authorList>
    </citation>
    <scope>NUCLEOTIDE SEQUENCE [LARGE SCALE GENOMIC DNA]</scope>
</reference>
<dbReference type="EMBL" id="PFTB01000040">
    <property type="protein sequence ID" value="PJB99451.1"/>
    <property type="molecule type" value="Genomic_DNA"/>
</dbReference>
<sequence length="188" mass="21687">MKRNISKTGKIIEFLVALFLIFLGAILRLLPHPPNFAPISAIALFGGVYFSGVLALVFPILAMPISDYFIGFYQFSLMSFVYLGFIISVFLGFWLKKNKKWYTIFAASLFSSILFFILTNFAVWAFTNWYPKDFQGFIQCYLMAIPFFKNTVLGDLFYVTLFFGIYQLAEVFIVKKFKVPEKVLISKK</sequence>
<dbReference type="InterPro" id="IPR036259">
    <property type="entry name" value="MFS_trans_sf"/>
</dbReference>
<evidence type="ECO:0000313" key="3">
    <source>
        <dbReference type="Proteomes" id="UP000228875"/>
    </source>
</evidence>
<name>A0A2M8DMU2_9BACT</name>
<dbReference type="InterPro" id="IPR046487">
    <property type="entry name" value="DUF6580"/>
</dbReference>
<dbReference type="SUPFAM" id="SSF103473">
    <property type="entry name" value="MFS general substrate transporter"/>
    <property type="match status" value="1"/>
</dbReference>